<keyword evidence="12" id="KW-1185">Reference proteome</keyword>
<protein>
    <recommendedName>
        <fullName evidence="10">Protein kinase domain-containing protein</fullName>
    </recommendedName>
</protein>
<sequence length="898" mass="97775">MATTKFCTYTLFLLTFAFFFIKLSSSSSSSEVDALLSFKASIEDSKNALSTWSDTSSTHHCNWTGISCSITTTNSPSVTSITLQSLNLSGDISASICDLPSLSHLNLADNIFNQPIPLHLSQCSSLVTLNISNNLIWGTIPSQISQFSSLKVLDFSRNKIEGIIPDTLGSLENLQVLNMGSNLLSGTLPLIFGNLTKLEVLDLSMNPNLESEIPHDVGQLKSLKQLMLQGSSLQGEIPPSFVGLLGLTHLDLSQNNLTGKVPQALSSSSLKNLVSFDVSQNKLSGPFPSGVCKGSIINLSLHTNAFTGLIPNNSIGECKSLERFQVQNNGFSGDFPSALWSLPKVKLIRAENNRFSGQIPESVSEASQLEQVQLDNNTFSGKIPQGLGLVKSLYRFSASLNHFYGEIPPNFCDSPVMSIVNLSHNSLSGQIPELKKCRKLVSLSLADNSLTGEIPSSLAELPVLTYIDLSDNNLTGPIPEGLQNLKLALFNVSFNDLSGKVPYSLISGLPASFLEGNPGLCGPGLANSCSDEAPRHKNGGITTITCALISLAFVAGTAIVAGGFVLYKRSCKGNNNEVVVWRSVFFYPLRITEHDLLMGMNEKSSMGNGGIFGRVYVMNLPSGELVAVKKLVNFRNQSSKSLKSEVKTLAKIRHKNIVKILGFCHSDESVFLIYEFLNEGSLRDLILRPDFKLEWSVRLKIAIGVAQGLAYLHKDYSPRLLHRNVKSSNILLDGNFEPKLTDFALDRVLGEAAFQSSLDSEAPSSCYIAPEYGYSKKATEQLDVYSFGVVLLELVSGRQAEKADSSDSIIDIVKWVRRKVNIANGVQQILDRRISSSTTCHQEMVRALDIALRCTSVVPEKRPSMVEVVKSLHSLELRTCIADLQDQPPNEEPSNIPI</sequence>
<feature type="domain" description="Protein kinase" evidence="10">
    <location>
        <begin position="601"/>
        <end position="876"/>
    </location>
</feature>
<dbReference type="InterPro" id="IPR001245">
    <property type="entry name" value="Ser-Thr/Tyr_kinase_cat_dom"/>
</dbReference>
<dbReference type="InterPro" id="IPR011009">
    <property type="entry name" value="Kinase-like_dom_sf"/>
</dbReference>
<dbReference type="InterPro" id="IPR013210">
    <property type="entry name" value="LRR_N_plant-typ"/>
</dbReference>
<evidence type="ECO:0000256" key="5">
    <source>
        <dbReference type="ARBA" id="ARBA00022989"/>
    </source>
</evidence>
<dbReference type="EMBL" id="JASCZI010120944">
    <property type="protein sequence ID" value="MED6158025.1"/>
    <property type="molecule type" value="Genomic_DNA"/>
</dbReference>
<evidence type="ECO:0000256" key="3">
    <source>
        <dbReference type="ARBA" id="ARBA00022692"/>
    </source>
</evidence>
<gene>
    <name evidence="11" type="ORF">PIB30_028844</name>
</gene>
<dbReference type="CDD" id="cd14066">
    <property type="entry name" value="STKc_IRAK"/>
    <property type="match status" value="1"/>
</dbReference>
<evidence type="ECO:0000256" key="8">
    <source>
        <dbReference type="SAM" id="Phobius"/>
    </source>
</evidence>
<dbReference type="SUPFAM" id="SSF56112">
    <property type="entry name" value="Protein kinase-like (PK-like)"/>
    <property type="match status" value="1"/>
</dbReference>
<feature type="chain" id="PRO_5046473046" description="Protein kinase domain-containing protein" evidence="9">
    <location>
        <begin position="27"/>
        <end position="898"/>
    </location>
</feature>
<keyword evidence="2" id="KW-0433">Leucine-rich repeat</keyword>
<dbReference type="InterPro" id="IPR050647">
    <property type="entry name" value="Plant_LRR-RLKs"/>
</dbReference>
<dbReference type="SMART" id="SM00365">
    <property type="entry name" value="LRR_SD22"/>
    <property type="match status" value="5"/>
</dbReference>
<keyword evidence="9" id="KW-0732">Signal</keyword>
<dbReference type="Pfam" id="PF07714">
    <property type="entry name" value="PK_Tyr_Ser-Thr"/>
    <property type="match status" value="1"/>
</dbReference>
<accession>A0ABU6U9Y9</accession>
<evidence type="ECO:0000256" key="6">
    <source>
        <dbReference type="ARBA" id="ARBA00023136"/>
    </source>
</evidence>
<name>A0ABU6U9Y9_9FABA</name>
<dbReference type="PANTHER" id="PTHR48056:SF31">
    <property type="entry name" value="PROTEIN KINASE DOMAIN-CONTAINING PROTEIN"/>
    <property type="match status" value="1"/>
</dbReference>
<keyword evidence="7" id="KW-0325">Glycoprotein</keyword>
<keyword evidence="4" id="KW-0677">Repeat</keyword>
<dbReference type="PANTHER" id="PTHR48056">
    <property type="entry name" value="LRR RECEPTOR-LIKE SERINE/THREONINE-PROTEIN KINASE-RELATED"/>
    <property type="match status" value="1"/>
</dbReference>
<evidence type="ECO:0000256" key="4">
    <source>
        <dbReference type="ARBA" id="ARBA00022737"/>
    </source>
</evidence>
<dbReference type="InterPro" id="IPR001611">
    <property type="entry name" value="Leu-rich_rpt"/>
</dbReference>
<dbReference type="InterPro" id="IPR000719">
    <property type="entry name" value="Prot_kinase_dom"/>
</dbReference>
<dbReference type="InterPro" id="IPR032675">
    <property type="entry name" value="LRR_dom_sf"/>
</dbReference>
<organism evidence="11 12">
    <name type="scientific">Stylosanthes scabra</name>
    <dbReference type="NCBI Taxonomy" id="79078"/>
    <lineage>
        <taxon>Eukaryota</taxon>
        <taxon>Viridiplantae</taxon>
        <taxon>Streptophyta</taxon>
        <taxon>Embryophyta</taxon>
        <taxon>Tracheophyta</taxon>
        <taxon>Spermatophyta</taxon>
        <taxon>Magnoliopsida</taxon>
        <taxon>eudicotyledons</taxon>
        <taxon>Gunneridae</taxon>
        <taxon>Pentapetalae</taxon>
        <taxon>rosids</taxon>
        <taxon>fabids</taxon>
        <taxon>Fabales</taxon>
        <taxon>Fabaceae</taxon>
        <taxon>Papilionoideae</taxon>
        <taxon>50 kb inversion clade</taxon>
        <taxon>dalbergioids sensu lato</taxon>
        <taxon>Dalbergieae</taxon>
        <taxon>Pterocarpus clade</taxon>
        <taxon>Stylosanthes</taxon>
    </lineage>
</organism>
<dbReference type="Pfam" id="PF00560">
    <property type="entry name" value="LRR_1"/>
    <property type="match status" value="3"/>
</dbReference>
<dbReference type="InterPro" id="IPR003591">
    <property type="entry name" value="Leu-rich_rpt_typical-subtyp"/>
</dbReference>
<keyword evidence="3 8" id="KW-0812">Transmembrane</keyword>
<dbReference type="Proteomes" id="UP001341840">
    <property type="component" value="Unassembled WGS sequence"/>
</dbReference>
<comment type="caution">
    <text evidence="11">The sequence shown here is derived from an EMBL/GenBank/DDBJ whole genome shotgun (WGS) entry which is preliminary data.</text>
</comment>
<dbReference type="SUPFAM" id="SSF52058">
    <property type="entry name" value="L domain-like"/>
    <property type="match status" value="2"/>
</dbReference>
<evidence type="ECO:0000313" key="11">
    <source>
        <dbReference type="EMBL" id="MED6158025.1"/>
    </source>
</evidence>
<dbReference type="Gene3D" id="3.80.10.10">
    <property type="entry name" value="Ribonuclease Inhibitor"/>
    <property type="match status" value="4"/>
</dbReference>
<reference evidence="11 12" key="1">
    <citation type="journal article" date="2023" name="Plants (Basel)">
        <title>Bridging the Gap: Combining Genomics and Transcriptomics Approaches to Understand Stylosanthes scabra, an Orphan Legume from the Brazilian Caatinga.</title>
        <authorList>
            <person name="Ferreira-Neto J.R.C."/>
            <person name="da Silva M.D."/>
            <person name="Binneck E."/>
            <person name="de Melo N.F."/>
            <person name="da Silva R.H."/>
            <person name="de Melo A.L.T.M."/>
            <person name="Pandolfi V."/>
            <person name="Bustamante F.O."/>
            <person name="Brasileiro-Vidal A.C."/>
            <person name="Benko-Iseppon A.M."/>
        </authorList>
    </citation>
    <scope>NUCLEOTIDE SEQUENCE [LARGE SCALE GENOMIC DNA]</scope>
    <source>
        <tissue evidence="11">Leaves</tissue>
    </source>
</reference>
<keyword evidence="5 8" id="KW-1133">Transmembrane helix</keyword>
<dbReference type="Gene3D" id="1.10.510.10">
    <property type="entry name" value="Transferase(Phosphotransferase) domain 1"/>
    <property type="match status" value="1"/>
</dbReference>
<comment type="subcellular location">
    <subcellularLocation>
        <location evidence="1">Membrane</location>
    </subcellularLocation>
</comment>
<dbReference type="SMART" id="SM00369">
    <property type="entry name" value="LRR_TYP"/>
    <property type="match status" value="7"/>
</dbReference>
<dbReference type="Pfam" id="PF08263">
    <property type="entry name" value="LRRNT_2"/>
    <property type="match status" value="1"/>
</dbReference>
<dbReference type="PROSITE" id="PS50011">
    <property type="entry name" value="PROTEIN_KINASE_DOM"/>
    <property type="match status" value="1"/>
</dbReference>
<evidence type="ECO:0000259" key="10">
    <source>
        <dbReference type="PROSITE" id="PS50011"/>
    </source>
</evidence>
<evidence type="ECO:0000256" key="1">
    <source>
        <dbReference type="ARBA" id="ARBA00004370"/>
    </source>
</evidence>
<feature type="signal peptide" evidence="9">
    <location>
        <begin position="1"/>
        <end position="26"/>
    </location>
</feature>
<evidence type="ECO:0000256" key="7">
    <source>
        <dbReference type="ARBA" id="ARBA00023180"/>
    </source>
</evidence>
<evidence type="ECO:0000256" key="2">
    <source>
        <dbReference type="ARBA" id="ARBA00022614"/>
    </source>
</evidence>
<dbReference type="Gene3D" id="3.30.200.20">
    <property type="entry name" value="Phosphorylase Kinase, domain 1"/>
    <property type="match status" value="1"/>
</dbReference>
<evidence type="ECO:0000313" key="12">
    <source>
        <dbReference type="Proteomes" id="UP001341840"/>
    </source>
</evidence>
<dbReference type="Pfam" id="PF13855">
    <property type="entry name" value="LRR_8"/>
    <property type="match status" value="1"/>
</dbReference>
<evidence type="ECO:0000256" key="9">
    <source>
        <dbReference type="SAM" id="SignalP"/>
    </source>
</evidence>
<proteinExistence type="predicted"/>
<keyword evidence="6 8" id="KW-0472">Membrane</keyword>
<feature type="transmembrane region" description="Helical" evidence="8">
    <location>
        <begin position="547"/>
        <end position="567"/>
    </location>
</feature>